<comment type="caution">
    <text evidence="1">The sequence shown here is derived from an EMBL/GenBank/DDBJ whole genome shotgun (WGS) entry which is preliminary data.</text>
</comment>
<evidence type="ECO:0000313" key="2">
    <source>
        <dbReference type="Proteomes" id="UP001596990"/>
    </source>
</evidence>
<keyword evidence="2" id="KW-1185">Reference proteome</keyword>
<protein>
    <submittedName>
        <fullName evidence="1">Uncharacterized protein</fullName>
    </submittedName>
</protein>
<proteinExistence type="predicted"/>
<dbReference type="EMBL" id="JBHTKL010000005">
    <property type="protein sequence ID" value="MFD1019347.1"/>
    <property type="molecule type" value="Genomic_DNA"/>
</dbReference>
<dbReference type="RefSeq" id="WP_386059081.1">
    <property type="nucleotide sequence ID" value="NZ_JBHTKL010000005.1"/>
</dbReference>
<name>A0ABW3L1X0_9BACI</name>
<evidence type="ECO:0000313" key="1">
    <source>
        <dbReference type="EMBL" id="MFD1019347.1"/>
    </source>
</evidence>
<accession>A0ABW3L1X0</accession>
<sequence length="70" mass="7958">MIIPYLLFFGTFATAGIALYLIHAKTELGKKPTCMLCGKELNLQFEDVYAEYNTIIEKEHTCEQCASKNH</sequence>
<organism evidence="1 2">
    <name type="scientific">Thalassobacillus hwangdonensis</name>
    <dbReference type="NCBI Taxonomy" id="546108"/>
    <lineage>
        <taxon>Bacteria</taxon>
        <taxon>Bacillati</taxon>
        <taxon>Bacillota</taxon>
        <taxon>Bacilli</taxon>
        <taxon>Bacillales</taxon>
        <taxon>Bacillaceae</taxon>
        <taxon>Thalassobacillus</taxon>
    </lineage>
</organism>
<dbReference type="Proteomes" id="UP001596990">
    <property type="component" value="Unassembled WGS sequence"/>
</dbReference>
<gene>
    <name evidence="1" type="ORF">ACFQ2J_09210</name>
</gene>
<reference evidence="2" key="1">
    <citation type="journal article" date="2019" name="Int. J. Syst. Evol. Microbiol.">
        <title>The Global Catalogue of Microorganisms (GCM) 10K type strain sequencing project: providing services to taxonomists for standard genome sequencing and annotation.</title>
        <authorList>
            <consortium name="The Broad Institute Genomics Platform"/>
            <consortium name="The Broad Institute Genome Sequencing Center for Infectious Disease"/>
            <person name="Wu L."/>
            <person name="Ma J."/>
        </authorList>
    </citation>
    <scope>NUCLEOTIDE SEQUENCE [LARGE SCALE GENOMIC DNA]</scope>
    <source>
        <strain evidence="2">CCUG 56607</strain>
    </source>
</reference>